<reference evidence="1 2" key="1">
    <citation type="submission" date="2018-03" db="EMBL/GenBank/DDBJ databases">
        <title>The draft genome of Mesorhizobium soli JCM 19897.</title>
        <authorList>
            <person name="Li L."/>
            <person name="Liu L."/>
            <person name="Liang L."/>
            <person name="Wang T."/>
            <person name="Zhang X."/>
        </authorList>
    </citation>
    <scope>NUCLEOTIDE SEQUENCE [LARGE SCALE GENOMIC DNA]</scope>
    <source>
        <strain evidence="1 2">JCM 19897</strain>
    </source>
</reference>
<keyword evidence="2" id="KW-1185">Reference proteome</keyword>
<evidence type="ECO:0000313" key="1">
    <source>
        <dbReference type="EMBL" id="PSJ55766.1"/>
    </source>
</evidence>
<evidence type="ECO:0000313" key="2">
    <source>
        <dbReference type="Proteomes" id="UP000240653"/>
    </source>
</evidence>
<sequence>MPDPMLDWSGETVVILAGGPSVLDLDLSLLLGHRVIAINSAWKLYPLADVLFFADGRWYDRFKPMGFSGLCVTTGSVSDPAVVHLAKVAPTRLATLRGELALNRSSVTGAINLAVHFGAGKIVLLGVDGKFVDGRRHGHDDEYPWHYVARSYEDQTAEFRQVAPSIPVPVINCSPVSNLKVWPRMSLAEALKIEPA</sequence>
<dbReference type="AlphaFoldDB" id="A0A2P7S010"/>
<dbReference type="Proteomes" id="UP000240653">
    <property type="component" value="Unassembled WGS sequence"/>
</dbReference>
<dbReference type="EMBL" id="PXYL01000022">
    <property type="protein sequence ID" value="PSJ55766.1"/>
    <property type="molecule type" value="Genomic_DNA"/>
</dbReference>
<name>A0A2P7S010_9HYPH</name>
<organism evidence="1 2">
    <name type="scientific">Pseudaminobacter soli</name>
    <name type="common">ex Li et al. 2025</name>
    <dbReference type="NCBI Taxonomy" id="1295366"/>
    <lineage>
        <taxon>Bacteria</taxon>
        <taxon>Pseudomonadati</taxon>
        <taxon>Pseudomonadota</taxon>
        <taxon>Alphaproteobacteria</taxon>
        <taxon>Hyphomicrobiales</taxon>
        <taxon>Phyllobacteriaceae</taxon>
        <taxon>Pseudaminobacter</taxon>
    </lineage>
</organism>
<gene>
    <name evidence="1" type="ORF">C7I85_26100</name>
</gene>
<proteinExistence type="predicted"/>
<dbReference type="OrthoDB" id="8084094at2"/>
<comment type="caution">
    <text evidence="1">The sequence shown here is derived from an EMBL/GenBank/DDBJ whole genome shotgun (WGS) entry which is preliminary data.</text>
</comment>
<evidence type="ECO:0008006" key="3">
    <source>
        <dbReference type="Google" id="ProtNLM"/>
    </source>
</evidence>
<dbReference type="RefSeq" id="WP_106726930.1">
    <property type="nucleotide sequence ID" value="NZ_PXYL01000022.1"/>
</dbReference>
<protein>
    <recommendedName>
        <fullName evidence="3">Norphogenetic protein</fullName>
    </recommendedName>
</protein>
<accession>A0A2P7S010</accession>